<dbReference type="RefSeq" id="WP_213669382.1">
    <property type="nucleotide sequence ID" value="NZ_JAHCDA010000001.1"/>
</dbReference>
<feature type="domain" description="Glycosyltransferase 2-like" evidence="1">
    <location>
        <begin position="21"/>
        <end position="131"/>
    </location>
</feature>
<keyword evidence="3" id="KW-1185">Reference proteome</keyword>
<organism evidence="2 3">
    <name type="scientific">Roseococcus pinisoli</name>
    <dbReference type="NCBI Taxonomy" id="2835040"/>
    <lineage>
        <taxon>Bacteria</taxon>
        <taxon>Pseudomonadati</taxon>
        <taxon>Pseudomonadota</taxon>
        <taxon>Alphaproteobacteria</taxon>
        <taxon>Acetobacterales</taxon>
        <taxon>Roseomonadaceae</taxon>
        <taxon>Roseococcus</taxon>
    </lineage>
</organism>
<evidence type="ECO:0000259" key="1">
    <source>
        <dbReference type="Pfam" id="PF00535"/>
    </source>
</evidence>
<dbReference type="PANTHER" id="PTHR22916:SF3">
    <property type="entry name" value="UDP-GLCNAC:BETAGAL BETA-1,3-N-ACETYLGLUCOSAMINYLTRANSFERASE-LIKE PROTEIN 1"/>
    <property type="match status" value="1"/>
</dbReference>
<sequence length="341" mass="37463">MTRRKASGWVGRLFTRRPLVSVILPSFNHAPFVAEAVGSVLGQSLRELELIVVDDASTDATPDIVASLKDPRLRLLRLEANRAVHPRNLALSLAQGRYIAFQNSDDVWQPDKIEKQVEAMEAGDAPSVCFTETALIGADSRPLTGSWADNIFQSAERSAEEWLRRFFDVGNCLAITSAMVRRTDLLALCGFRASLIQLGDFDLWIRMAALGHFRTLPEALTQYRILDSNLSAPSTAAALRGQMELAQILERYIASPILERLPNIFPDIPADTAPGARKIALALRAIASQGSGHALFADRTIAAVLDSAQERAEAVAHHGTGFLHDFIARRGRSEFRIHPHA</sequence>
<dbReference type="Pfam" id="PF00535">
    <property type="entry name" value="Glycos_transf_2"/>
    <property type="match status" value="1"/>
</dbReference>
<evidence type="ECO:0000313" key="2">
    <source>
        <dbReference type="EMBL" id="MBS7810782.1"/>
    </source>
</evidence>
<gene>
    <name evidence="2" type="ORF">KHU32_07520</name>
</gene>
<evidence type="ECO:0000313" key="3">
    <source>
        <dbReference type="Proteomes" id="UP000766336"/>
    </source>
</evidence>
<dbReference type="PANTHER" id="PTHR22916">
    <property type="entry name" value="GLYCOSYLTRANSFERASE"/>
    <property type="match status" value="1"/>
</dbReference>
<protein>
    <submittedName>
        <fullName evidence="2">Glycosyltransferase family 2 protein</fullName>
    </submittedName>
</protein>
<reference evidence="2 3" key="1">
    <citation type="submission" date="2021-05" db="EMBL/GenBank/DDBJ databases">
        <title>Roseococcus sp. XZZS9, whole genome shotgun sequencing project.</title>
        <authorList>
            <person name="Zhao G."/>
            <person name="Shen L."/>
        </authorList>
    </citation>
    <scope>NUCLEOTIDE SEQUENCE [LARGE SCALE GENOMIC DNA]</scope>
    <source>
        <strain evidence="2 3">XZZS9</strain>
    </source>
</reference>
<accession>A0ABS5QB87</accession>
<dbReference type="InterPro" id="IPR029044">
    <property type="entry name" value="Nucleotide-diphossugar_trans"/>
</dbReference>
<dbReference type="EMBL" id="JAHCDA010000001">
    <property type="protein sequence ID" value="MBS7810782.1"/>
    <property type="molecule type" value="Genomic_DNA"/>
</dbReference>
<dbReference type="Proteomes" id="UP000766336">
    <property type="component" value="Unassembled WGS sequence"/>
</dbReference>
<comment type="caution">
    <text evidence="2">The sequence shown here is derived from an EMBL/GenBank/DDBJ whole genome shotgun (WGS) entry which is preliminary data.</text>
</comment>
<proteinExistence type="predicted"/>
<dbReference type="InterPro" id="IPR001173">
    <property type="entry name" value="Glyco_trans_2-like"/>
</dbReference>
<name>A0ABS5QB87_9PROT</name>
<dbReference type="SUPFAM" id="SSF53448">
    <property type="entry name" value="Nucleotide-diphospho-sugar transferases"/>
    <property type="match status" value="1"/>
</dbReference>
<dbReference type="Gene3D" id="3.90.550.10">
    <property type="entry name" value="Spore Coat Polysaccharide Biosynthesis Protein SpsA, Chain A"/>
    <property type="match status" value="1"/>
</dbReference>